<reference evidence="3 4" key="1">
    <citation type="submission" date="2022-06" db="EMBL/GenBank/DDBJ databases">
        <title>Thiomicrohabdus sp. nov, an obligately chemolithoautotrophic, sulfur-oxidizing bacterium isolated from beach of Guanyin Mountain. Amoy.</title>
        <authorList>
            <person name="Zhu H."/>
        </authorList>
    </citation>
    <scope>NUCLEOTIDE SEQUENCE [LARGE SCALE GENOMIC DNA]</scope>
    <source>
        <strain evidence="3 4">XGS-01</strain>
    </source>
</reference>
<dbReference type="SUPFAM" id="SSF56281">
    <property type="entry name" value="Metallo-hydrolase/oxidoreductase"/>
    <property type="match status" value="1"/>
</dbReference>
<dbReference type="Pfam" id="PF00753">
    <property type="entry name" value="Lactamase_B"/>
    <property type="match status" value="1"/>
</dbReference>
<dbReference type="InterPro" id="IPR050855">
    <property type="entry name" value="NDM-1-like"/>
</dbReference>
<feature type="domain" description="Metallo-beta-lactamase" evidence="2">
    <location>
        <begin position="70"/>
        <end position="256"/>
    </location>
</feature>
<accession>A0ABY8CBC5</accession>
<organism evidence="3 4">
    <name type="scientific">Thiomicrorhabdus lithotrophica</name>
    <dbReference type="NCBI Taxonomy" id="2949997"/>
    <lineage>
        <taxon>Bacteria</taxon>
        <taxon>Pseudomonadati</taxon>
        <taxon>Pseudomonadota</taxon>
        <taxon>Gammaproteobacteria</taxon>
        <taxon>Thiotrichales</taxon>
        <taxon>Piscirickettsiaceae</taxon>
        <taxon>Thiomicrorhabdus</taxon>
    </lineage>
</organism>
<proteinExistence type="inferred from homology"/>
<dbReference type="PANTHER" id="PTHR42951">
    <property type="entry name" value="METALLO-BETA-LACTAMASE DOMAIN-CONTAINING"/>
    <property type="match status" value="1"/>
</dbReference>
<evidence type="ECO:0000313" key="3">
    <source>
        <dbReference type="EMBL" id="WEJ63278.1"/>
    </source>
</evidence>
<dbReference type="PANTHER" id="PTHR42951:SF4">
    <property type="entry name" value="ACYL-COENZYME A THIOESTERASE MBLAC2"/>
    <property type="match status" value="1"/>
</dbReference>
<comment type="similarity">
    <text evidence="1">Belongs to the metallo-beta-lactamase superfamily. Class-B beta-lactamase family.</text>
</comment>
<protein>
    <submittedName>
        <fullName evidence="3">MBL fold metallo-hydrolase</fullName>
    </submittedName>
</protein>
<dbReference type="Gene3D" id="3.60.15.10">
    <property type="entry name" value="Ribonuclease Z/Hydroxyacylglutathione hydrolase-like"/>
    <property type="match status" value="1"/>
</dbReference>
<dbReference type="SMART" id="SM00849">
    <property type="entry name" value="Lactamase_B"/>
    <property type="match status" value="1"/>
</dbReference>
<dbReference type="CDD" id="cd16282">
    <property type="entry name" value="metallo-hydrolase-like_MBL-fold"/>
    <property type="match status" value="1"/>
</dbReference>
<evidence type="ECO:0000256" key="1">
    <source>
        <dbReference type="ARBA" id="ARBA00005250"/>
    </source>
</evidence>
<evidence type="ECO:0000259" key="2">
    <source>
        <dbReference type="SMART" id="SM00849"/>
    </source>
</evidence>
<dbReference type="InterPro" id="IPR001279">
    <property type="entry name" value="Metallo-B-lactamas"/>
</dbReference>
<gene>
    <name evidence="3" type="ORF">NR989_03225</name>
</gene>
<name>A0ABY8CBC5_9GAMM</name>
<dbReference type="EMBL" id="CP102381">
    <property type="protein sequence ID" value="WEJ63278.1"/>
    <property type="molecule type" value="Genomic_DNA"/>
</dbReference>
<evidence type="ECO:0000313" key="4">
    <source>
        <dbReference type="Proteomes" id="UP001222275"/>
    </source>
</evidence>
<sequence>MKRRELIKTAFGLSAGLVGMSALKPLYANTGGMEFRAEPMYDVTPTKVTDKTYYFLAKDPEPSPDNHAFFNNPGFIITSEGVVVIDTGSSVQIGEMVLRQIKTVTDKPVIAVINTHYHGDHFLGNHAFIEQNPKLDIFSHQATIDNIKNGGGEFWVGFMQRSSNNGISGTVITPPNKTVNGGETMKFGDTTIKIHQWGTAHTECDLIVEVVEDKVAFLGDTAMRRVANMADGSFPGTIEAMKKAKALNCDYYIVGHGPHDNVSVCEDMQKFCEVIYGDATKYYDEGLSDFEMKPKIMQQPFMKDVASSWPGYEHTIGKFIAVAVAEVEKNMF</sequence>
<dbReference type="Proteomes" id="UP001222275">
    <property type="component" value="Chromosome"/>
</dbReference>
<dbReference type="RefSeq" id="WP_275595531.1">
    <property type="nucleotide sequence ID" value="NZ_CP102381.1"/>
</dbReference>
<keyword evidence="4" id="KW-1185">Reference proteome</keyword>
<dbReference type="InterPro" id="IPR036866">
    <property type="entry name" value="RibonucZ/Hydroxyglut_hydro"/>
</dbReference>